<protein>
    <recommendedName>
        <fullName evidence="3">DUF1834 family protein</fullName>
    </recommendedName>
</protein>
<gene>
    <name evidence="1" type="ORF">ETEE_2830</name>
</gene>
<evidence type="ECO:0000313" key="1">
    <source>
        <dbReference type="EMBL" id="AIJ09263.1"/>
    </source>
</evidence>
<evidence type="ECO:0000313" key="2">
    <source>
        <dbReference type="Proteomes" id="UP000028681"/>
    </source>
</evidence>
<dbReference type="AlphaFoldDB" id="A0A076LRU4"/>
<dbReference type="KEGG" id="ete:ETEE_2830"/>
<sequence length="181" mass="20282">MIVETENALIARINALFEHQLRHVGTHPGDWSEEALHTMLLTPPAVYVVWLGAGAGRTRQRMESRWVLYVVADVINGVDVSRLGLYQIVGRLISGISGFQPGDTGVMQFTESRNLYTEKQGGVGVSLYGLYFTCEELIEPQTDLGSLDEFLRHWQTFQQPNGTPVCEAHITLPQQETPNER</sequence>
<proteinExistence type="predicted"/>
<dbReference type="HOGENOM" id="CLU_1515686_0_0_6"/>
<organism evidence="1 2">
    <name type="scientific">Edwardsiella anguillarum ET080813</name>
    <dbReference type="NCBI Taxonomy" id="667120"/>
    <lineage>
        <taxon>Bacteria</taxon>
        <taxon>Pseudomonadati</taxon>
        <taxon>Pseudomonadota</taxon>
        <taxon>Gammaproteobacteria</taxon>
        <taxon>Enterobacterales</taxon>
        <taxon>Hafniaceae</taxon>
        <taxon>Edwardsiella</taxon>
    </lineage>
</organism>
<dbReference type="Proteomes" id="UP000028681">
    <property type="component" value="Chromosome"/>
</dbReference>
<dbReference type="EMBL" id="CP006664">
    <property type="protein sequence ID" value="AIJ09263.1"/>
    <property type="molecule type" value="Genomic_DNA"/>
</dbReference>
<dbReference type="RefSeq" id="WP_034163775.1">
    <property type="nucleotide sequence ID" value="NZ_CP006664.1"/>
</dbReference>
<reference evidence="1 2" key="1">
    <citation type="journal article" date="2012" name="PLoS ONE">
        <title>Edwardsiella comparative phylogenomics reveal the new intra/inter-species taxonomic relationships, virulence evolution and niche adaptation mechanisms.</title>
        <authorList>
            <person name="Yang M."/>
            <person name="Lv Y."/>
            <person name="Xiao J."/>
            <person name="Wu H."/>
            <person name="Zheng H."/>
            <person name="Liu Q."/>
            <person name="Zhang Y."/>
            <person name="Wang Q."/>
        </authorList>
    </citation>
    <scope>NUCLEOTIDE SEQUENCE [LARGE SCALE GENOMIC DNA]</scope>
    <source>
        <strain evidence="2">080813</strain>
    </source>
</reference>
<evidence type="ECO:0008006" key="3">
    <source>
        <dbReference type="Google" id="ProtNLM"/>
    </source>
</evidence>
<dbReference type="GeneID" id="33940339"/>
<name>A0A076LRU4_9GAMM</name>
<dbReference type="Pfam" id="PF08873">
    <property type="entry name" value="Phage_Mu_Gp37"/>
    <property type="match status" value="1"/>
</dbReference>
<dbReference type="InterPro" id="IPR014972">
    <property type="entry name" value="Phage_Mu_Gp37"/>
</dbReference>
<accession>A0A076LRU4</accession>